<organism evidence="21 22">
    <name type="scientific">Thermanaeromonas toyohensis ToBE</name>
    <dbReference type="NCBI Taxonomy" id="698762"/>
    <lineage>
        <taxon>Bacteria</taxon>
        <taxon>Bacillati</taxon>
        <taxon>Bacillota</taxon>
        <taxon>Clostridia</taxon>
        <taxon>Neomoorellales</taxon>
        <taxon>Neomoorellaceae</taxon>
        <taxon>Thermanaeromonas</taxon>
    </lineage>
</organism>
<keyword evidence="15" id="KW-0597">Phosphoprotein</keyword>
<dbReference type="PROSITE" id="PS51986">
    <property type="entry name" value="GS_BETA_GRASP"/>
    <property type="match status" value="1"/>
</dbReference>
<evidence type="ECO:0000256" key="9">
    <source>
        <dbReference type="ARBA" id="ARBA00022840"/>
    </source>
</evidence>
<evidence type="ECO:0000256" key="15">
    <source>
        <dbReference type="PIRSR" id="PIRSR604809-50"/>
    </source>
</evidence>
<dbReference type="SUPFAM" id="SSF55931">
    <property type="entry name" value="Glutamine synthetase/guanido kinase"/>
    <property type="match status" value="1"/>
</dbReference>
<dbReference type="InterPro" id="IPR008146">
    <property type="entry name" value="Gln_synth_cat_dom"/>
</dbReference>
<evidence type="ECO:0000256" key="8">
    <source>
        <dbReference type="ARBA" id="ARBA00022741"/>
    </source>
</evidence>
<evidence type="ECO:0000256" key="12">
    <source>
        <dbReference type="PIRSR" id="PIRSR604809-1"/>
    </source>
</evidence>
<evidence type="ECO:0000256" key="6">
    <source>
        <dbReference type="ARBA" id="ARBA00022598"/>
    </source>
</evidence>
<evidence type="ECO:0000259" key="19">
    <source>
        <dbReference type="PROSITE" id="PS51986"/>
    </source>
</evidence>
<dbReference type="Pfam" id="PF03951">
    <property type="entry name" value="Gln-synt_N"/>
    <property type="match status" value="1"/>
</dbReference>
<feature type="binding site" evidence="14">
    <location>
        <position position="132"/>
    </location>
    <ligand>
        <name>Mg(2+)</name>
        <dbReference type="ChEBI" id="CHEBI:18420"/>
        <label>1</label>
    </ligand>
</feature>
<dbReference type="FunFam" id="3.30.590.10:FF:000003">
    <property type="entry name" value="Glutamine synthetase 2"/>
    <property type="match status" value="1"/>
</dbReference>
<keyword evidence="9 13" id="KW-0067">ATP-binding</keyword>
<keyword evidence="7 14" id="KW-0479">Metal-binding</keyword>
<dbReference type="SUPFAM" id="SSF54368">
    <property type="entry name" value="Glutamine synthetase, N-terminal domain"/>
    <property type="match status" value="1"/>
</dbReference>
<dbReference type="InterPro" id="IPR036651">
    <property type="entry name" value="Gln_synt_N_sf"/>
</dbReference>
<dbReference type="InterPro" id="IPR014746">
    <property type="entry name" value="Gln_synth/guanido_kin_cat_dom"/>
</dbReference>
<name>A0A1W1W273_9FIRM</name>
<feature type="binding site" evidence="14">
    <location>
        <position position="333"/>
    </location>
    <ligand>
        <name>Mg(2+)</name>
        <dbReference type="ChEBI" id="CHEBI:18420"/>
        <label>1</label>
    </ligand>
</feature>
<evidence type="ECO:0000256" key="5">
    <source>
        <dbReference type="ARBA" id="ARBA00022490"/>
    </source>
</evidence>
<keyword evidence="6 18" id="KW-0436">Ligase</keyword>
<evidence type="ECO:0000256" key="11">
    <source>
        <dbReference type="ARBA" id="ARBA00049436"/>
    </source>
</evidence>
<evidence type="ECO:0000256" key="7">
    <source>
        <dbReference type="ARBA" id="ARBA00022723"/>
    </source>
</evidence>
<dbReference type="Gene3D" id="3.30.590.10">
    <property type="entry name" value="Glutamine synthetase/guanido kinase, catalytic domain"/>
    <property type="match status" value="1"/>
</dbReference>
<evidence type="ECO:0000256" key="16">
    <source>
        <dbReference type="PROSITE-ProRule" id="PRU01330"/>
    </source>
</evidence>
<protein>
    <recommendedName>
        <fullName evidence="4 18">Glutamine synthetase</fullName>
        <ecNumber evidence="3 18">6.3.1.2</ecNumber>
    </recommendedName>
</protein>
<keyword evidence="10 14" id="KW-0460">Magnesium</keyword>
<accession>A0A1W1W273</accession>
<dbReference type="GO" id="GO:0046872">
    <property type="term" value="F:metal ion binding"/>
    <property type="evidence" value="ECO:0007669"/>
    <property type="project" value="UniProtKB-KW"/>
</dbReference>
<dbReference type="GO" id="GO:0006542">
    <property type="term" value="P:glutamine biosynthetic process"/>
    <property type="evidence" value="ECO:0007669"/>
    <property type="project" value="InterPro"/>
</dbReference>
<dbReference type="FunFam" id="3.10.20.70:FF:000005">
    <property type="entry name" value="Glutamine synthetase"/>
    <property type="match status" value="1"/>
</dbReference>
<dbReference type="PROSITE" id="PS51987">
    <property type="entry name" value="GS_CATALYTIC"/>
    <property type="match status" value="1"/>
</dbReference>
<feature type="binding site" evidence="12">
    <location>
        <position position="298"/>
    </location>
    <ligand>
        <name>L-glutamate</name>
        <dbReference type="ChEBI" id="CHEBI:29985"/>
    </ligand>
</feature>
<evidence type="ECO:0000256" key="18">
    <source>
        <dbReference type="RuleBase" id="RU004356"/>
    </source>
</evidence>
<dbReference type="Gene3D" id="3.10.20.70">
    <property type="entry name" value="Glutamine synthetase, N-terminal domain"/>
    <property type="match status" value="1"/>
</dbReference>
<dbReference type="InterPro" id="IPR027302">
    <property type="entry name" value="Gln_synth_N_conserv_site"/>
</dbReference>
<dbReference type="GO" id="GO:0004356">
    <property type="term" value="F:glutamine synthetase activity"/>
    <property type="evidence" value="ECO:0007669"/>
    <property type="project" value="UniProtKB-EC"/>
</dbReference>
<dbReference type="SMART" id="SM01230">
    <property type="entry name" value="Gln-synt_C"/>
    <property type="match status" value="1"/>
</dbReference>
<feature type="domain" description="GS catalytic" evidence="20">
    <location>
        <begin position="109"/>
        <end position="444"/>
    </location>
</feature>
<feature type="binding site" evidence="14">
    <location>
        <position position="196"/>
    </location>
    <ligand>
        <name>Mg(2+)</name>
        <dbReference type="ChEBI" id="CHEBI:18420"/>
        <label>1</label>
    </ligand>
</feature>
<comment type="subcellular location">
    <subcellularLocation>
        <location evidence="1">Cytoplasm</location>
    </subcellularLocation>
</comment>
<feature type="binding site" evidence="13">
    <location>
        <position position="184"/>
    </location>
    <ligand>
        <name>ATP</name>
        <dbReference type="ChEBI" id="CHEBI:30616"/>
    </ligand>
</feature>
<feature type="binding site" evidence="13">
    <location>
        <begin position="199"/>
        <end position="201"/>
    </location>
    <ligand>
        <name>ATP</name>
        <dbReference type="ChEBI" id="CHEBI:30616"/>
    </ligand>
</feature>
<sequence>MDEKEKKIKVLKQAEEWGVKFIRLQFTDIFGVLKNVAIPIDQLPKALNNELMFDGSSIEGFVRIEESDMYLYPDPDTFVIFPWRPREGTVARLICDIYNPDGTPFEGCPRNTLKRVVAEAKDMGFVMNVGPEAEFFLFHTDQAGRPTLETHDQASYFDLTPVDLGEEARRDMVLTLEQMGFEIEASHHEVAPGQHEIDFKYADALTTADRIATFKFVVRTIAQRHGLHATFMPKPIYGINGSGMHCNISLFRDGQNAFYDPQGELGLSDVAYHFIAGIMAHARALTAITNPTVNSYKRLVPGYEAPVYIAWSPRNRSPLIRIPAKRGPSTRIEVRHPDPSANPYLAIAVLLKAGLDGIKKKLEPPPPVYKNIYALSPEELAREGIGVLPSSLEEALAELEKDEVIKEALGSHIYERFMLAKRLECEQYRTTVHPWEIEHYLTKF</sequence>
<keyword evidence="5" id="KW-0963">Cytoplasm</keyword>
<feature type="binding site" evidence="14">
    <location>
        <position position="134"/>
    </location>
    <ligand>
        <name>Mg(2+)</name>
        <dbReference type="ChEBI" id="CHEBI:18420"/>
        <label>1</label>
    </ligand>
</feature>
<keyword evidence="8 13" id="KW-0547">Nucleotide-binding</keyword>
<evidence type="ECO:0000256" key="17">
    <source>
        <dbReference type="RuleBase" id="RU000384"/>
    </source>
</evidence>
<feature type="binding site" evidence="14">
    <location>
        <position position="189"/>
    </location>
    <ligand>
        <name>Mg(2+)</name>
        <dbReference type="ChEBI" id="CHEBI:18420"/>
        <label>1</label>
    </ligand>
</feature>
<dbReference type="EC" id="6.3.1.2" evidence="3 18"/>
<dbReference type="RefSeq" id="WP_084666712.1">
    <property type="nucleotide sequence ID" value="NZ_LT838272.1"/>
</dbReference>
<evidence type="ECO:0000256" key="2">
    <source>
        <dbReference type="ARBA" id="ARBA00009897"/>
    </source>
</evidence>
<dbReference type="GO" id="GO:0005524">
    <property type="term" value="F:ATP binding"/>
    <property type="evidence" value="ECO:0007669"/>
    <property type="project" value="UniProtKB-KW"/>
</dbReference>
<dbReference type="PROSITE" id="PS00181">
    <property type="entry name" value="GLNA_ATP"/>
    <property type="match status" value="1"/>
</dbReference>
<dbReference type="AlphaFoldDB" id="A0A1W1W273"/>
<gene>
    <name evidence="21" type="ORF">SAMN00808754_3052</name>
</gene>
<feature type="domain" description="GS beta-grasp" evidence="19">
    <location>
        <begin position="17"/>
        <end position="102"/>
    </location>
</feature>
<dbReference type="InterPro" id="IPR008147">
    <property type="entry name" value="Gln_synt_N"/>
</dbReference>
<dbReference type="PROSITE" id="PS00180">
    <property type="entry name" value="GLNA_1"/>
    <property type="match status" value="1"/>
</dbReference>
<reference evidence="21 22" key="1">
    <citation type="submission" date="2017-04" db="EMBL/GenBank/DDBJ databases">
        <authorList>
            <person name="Afonso C.L."/>
            <person name="Miller P.J."/>
            <person name="Scott M.A."/>
            <person name="Spackman E."/>
            <person name="Goraichik I."/>
            <person name="Dimitrov K.M."/>
            <person name="Suarez D.L."/>
            <person name="Swayne D.E."/>
        </authorList>
    </citation>
    <scope>NUCLEOTIDE SEQUENCE [LARGE SCALE GENOMIC DNA]</scope>
    <source>
        <strain evidence="21 22">ToBE</strain>
    </source>
</reference>
<dbReference type="Proteomes" id="UP000192569">
    <property type="component" value="Chromosome I"/>
</dbReference>
<feature type="modified residue" description="O-AMP-tyrosine" evidence="15">
    <location>
        <position position="373"/>
    </location>
</feature>
<evidence type="ECO:0000313" key="22">
    <source>
        <dbReference type="Proteomes" id="UP000192569"/>
    </source>
</evidence>
<comment type="similarity">
    <text evidence="2 16 17">Belongs to the glutamine synthetase family.</text>
</comment>
<dbReference type="GO" id="GO:0005737">
    <property type="term" value="C:cytoplasm"/>
    <property type="evidence" value="ECO:0007669"/>
    <property type="project" value="UniProtKB-SubCell"/>
</dbReference>
<evidence type="ECO:0000256" key="3">
    <source>
        <dbReference type="ARBA" id="ARBA00012937"/>
    </source>
</evidence>
<evidence type="ECO:0000313" key="21">
    <source>
        <dbReference type="EMBL" id="SMB99722.1"/>
    </source>
</evidence>
<feature type="binding site" evidence="13">
    <location>
        <position position="316"/>
    </location>
    <ligand>
        <name>ATP</name>
        <dbReference type="ChEBI" id="CHEBI:30616"/>
    </ligand>
</feature>
<comment type="catalytic activity">
    <reaction evidence="11 18">
        <text>L-glutamate + NH4(+) + ATP = L-glutamine + ADP + phosphate + H(+)</text>
        <dbReference type="Rhea" id="RHEA:16169"/>
        <dbReference type="ChEBI" id="CHEBI:15378"/>
        <dbReference type="ChEBI" id="CHEBI:28938"/>
        <dbReference type="ChEBI" id="CHEBI:29985"/>
        <dbReference type="ChEBI" id="CHEBI:30616"/>
        <dbReference type="ChEBI" id="CHEBI:43474"/>
        <dbReference type="ChEBI" id="CHEBI:58359"/>
        <dbReference type="ChEBI" id="CHEBI:456216"/>
        <dbReference type="EC" id="6.3.1.2"/>
    </reaction>
</comment>
<comment type="cofactor">
    <cofactor evidence="14">
        <name>Mg(2+)</name>
        <dbReference type="ChEBI" id="CHEBI:18420"/>
    </cofactor>
    <text evidence="14">Binds 2 Mg(2+) ions per subunit.</text>
</comment>
<feature type="binding site" evidence="12">
    <location>
        <begin position="240"/>
        <end position="241"/>
    </location>
    <ligand>
        <name>L-glutamate</name>
        <dbReference type="ChEBI" id="CHEBI:29985"/>
    </ligand>
</feature>
<evidence type="ECO:0000256" key="13">
    <source>
        <dbReference type="PIRSR" id="PIRSR604809-2"/>
    </source>
</evidence>
<feature type="binding site" evidence="12">
    <location>
        <position position="304"/>
    </location>
    <ligand>
        <name>L-glutamate</name>
        <dbReference type="ChEBI" id="CHEBI:29985"/>
    </ligand>
</feature>
<evidence type="ECO:0000256" key="4">
    <source>
        <dbReference type="ARBA" id="ARBA00021364"/>
    </source>
</evidence>
<dbReference type="Pfam" id="PF00120">
    <property type="entry name" value="Gln-synt_C"/>
    <property type="match status" value="1"/>
</dbReference>
<evidence type="ECO:0000256" key="1">
    <source>
        <dbReference type="ARBA" id="ARBA00004496"/>
    </source>
</evidence>
<feature type="binding site" evidence="14">
    <location>
        <position position="245"/>
    </location>
    <ligand>
        <name>Mg(2+)</name>
        <dbReference type="ChEBI" id="CHEBI:18420"/>
        <label>1</label>
    </ligand>
</feature>
<evidence type="ECO:0000259" key="20">
    <source>
        <dbReference type="PROSITE" id="PS51987"/>
    </source>
</evidence>
<evidence type="ECO:0000256" key="10">
    <source>
        <dbReference type="ARBA" id="ARBA00022842"/>
    </source>
</evidence>
<evidence type="ECO:0000256" key="14">
    <source>
        <dbReference type="PIRSR" id="PIRSR604809-3"/>
    </source>
</evidence>
<dbReference type="STRING" id="698762.SAMN00808754_3052"/>
<dbReference type="EMBL" id="LT838272">
    <property type="protein sequence ID" value="SMB99722.1"/>
    <property type="molecule type" value="Genomic_DNA"/>
</dbReference>
<dbReference type="PANTHER" id="PTHR43785">
    <property type="entry name" value="GAMMA-GLUTAMYLPUTRESCINE SYNTHETASE"/>
    <property type="match status" value="1"/>
</dbReference>
<dbReference type="InterPro" id="IPR027303">
    <property type="entry name" value="Gln_synth_gly_rich_site"/>
</dbReference>
<keyword evidence="22" id="KW-1185">Reference proteome</keyword>
<feature type="binding site" evidence="12">
    <location>
        <position position="316"/>
    </location>
    <ligand>
        <name>L-glutamate</name>
        <dbReference type="ChEBI" id="CHEBI:29985"/>
    </ligand>
</feature>
<feature type="binding site" evidence="12">
    <location>
        <position position="335"/>
    </location>
    <ligand>
        <name>L-glutamate</name>
        <dbReference type="ChEBI" id="CHEBI:29985"/>
    </ligand>
</feature>
<dbReference type="OrthoDB" id="9807095at2"/>
<dbReference type="PANTHER" id="PTHR43785:SF12">
    <property type="entry name" value="TYPE-1 GLUTAMINE SYNTHETASE 2"/>
    <property type="match status" value="1"/>
</dbReference>
<dbReference type="InterPro" id="IPR004809">
    <property type="entry name" value="Gln_synth_I"/>
</dbReference>
<dbReference type="NCBIfam" id="TIGR00653">
    <property type="entry name" value="GlnA"/>
    <property type="match status" value="1"/>
</dbReference>
<proteinExistence type="inferred from homology"/>